<dbReference type="PROSITE" id="PS50903">
    <property type="entry name" value="RUBREDOXIN_LIKE"/>
    <property type="match status" value="1"/>
</dbReference>
<accession>A0AAW1QAV9</accession>
<sequence length="265" mass="27874">MALASGSAAGPQLSSRTSSKTCRLPARSSQLSGVNTSPVAPQLKGTFFGSTKKLHSQQQQRSAPRPQLAVRAAGQQITVDIDKPTGLSLGEGKGKGGGLVIKNASGNAAKAGLKSGDTVIYTSSFFGDELWPADQLGFARTALSAAPSPVSIVYVKGANDDINVKRLPKRAAPQRFGRKLTASQRELATHICIDCGYIYAQKTDFNELPNNYVCPQCNAPKKRFLEYDQQTGKPKGKIQAQAAQVATVVGGLAGVGLLLYLGLTL</sequence>
<dbReference type="InterPro" id="IPR024934">
    <property type="entry name" value="Rubredoxin-like_dom"/>
</dbReference>
<dbReference type="AlphaFoldDB" id="A0AAW1QAV9"/>
<keyword evidence="5" id="KW-1185">Reference proteome</keyword>
<dbReference type="GO" id="GO:0005506">
    <property type="term" value="F:iron ion binding"/>
    <property type="evidence" value="ECO:0007669"/>
    <property type="project" value="InterPro"/>
</dbReference>
<dbReference type="Proteomes" id="UP001438707">
    <property type="component" value="Unassembled WGS sequence"/>
</dbReference>
<keyword evidence="2" id="KW-1133">Transmembrane helix</keyword>
<protein>
    <recommendedName>
        <fullName evidence="3">Rubredoxin-like domain-containing protein</fullName>
    </recommendedName>
</protein>
<dbReference type="PANTHER" id="PTHR47661:SF4">
    <property type="entry name" value="OS08G0162600 PROTEIN"/>
    <property type="match status" value="1"/>
</dbReference>
<keyword evidence="2" id="KW-0472">Membrane</keyword>
<evidence type="ECO:0000313" key="4">
    <source>
        <dbReference type="EMBL" id="KAK9818792.1"/>
    </source>
</evidence>
<comment type="caution">
    <text evidence="4">The sequence shown here is derived from an EMBL/GenBank/DDBJ whole genome shotgun (WGS) entry which is preliminary data.</text>
</comment>
<feature type="region of interest" description="Disordered" evidence="1">
    <location>
        <begin position="1"/>
        <end position="38"/>
    </location>
</feature>
<keyword evidence="2" id="KW-0812">Transmembrane</keyword>
<feature type="domain" description="Rubredoxin-like" evidence="3">
    <location>
        <begin position="187"/>
        <end position="227"/>
    </location>
</feature>
<dbReference type="EMBL" id="JALJOS010000054">
    <property type="protein sequence ID" value="KAK9818792.1"/>
    <property type="molecule type" value="Genomic_DNA"/>
</dbReference>
<dbReference type="Gene3D" id="2.20.28.10">
    <property type="match status" value="1"/>
</dbReference>
<gene>
    <name evidence="4" type="ORF">WJX74_000257</name>
</gene>
<dbReference type="SUPFAM" id="SSF57802">
    <property type="entry name" value="Rubredoxin-like"/>
    <property type="match status" value="1"/>
</dbReference>
<evidence type="ECO:0000256" key="1">
    <source>
        <dbReference type="SAM" id="MobiDB-lite"/>
    </source>
</evidence>
<organism evidence="4 5">
    <name type="scientific">Apatococcus lobatus</name>
    <dbReference type="NCBI Taxonomy" id="904363"/>
    <lineage>
        <taxon>Eukaryota</taxon>
        <taxon>Viridiplantae</taxon>
        <taxon>Chlorophyta</taxon>
        <taxon>core chlorophytes</taxon>
        <taxon>Trebouxiophyceae</taxon>
        <taxon>Chlorellales</taxon>
        <taxon>Chlorellaceae</taxon>
        <taxon>Apatococcus</taxon>
    </lineage>
</organism>
<evidence type="ECO:0000259" key="3">
    <source>
        <dbReference type="PROSITE" id="PS50903"/>
    </source>
</evidence>
<evidence type="ECO:0000256" key="2">
    <source>
        <dbReference type="SAM" id="Phobius"/>
    </source>
</evidence>
<feature type="compositionally biased region" description="Polar residues" evidence="1">
    <location>
        <begin position="12"/>
        <end position="38"/>
    </location>
</feature>
<feature type="transmembrane region" description="Helical" evidence="2">
    <location>
        <begin position="242"/>
        <end position="263"/>
    </location>
</feature>
<evidence type="ECO:0000313" key="5">
    <source>
        <dbReference type="Proteomes" id="UP001438707"/>
    </source>
</evidence>
<dbReference type="PANTHER" id="PTHR47661">
    <property type="entry name" value="PHOSPHOGLUCAN PHOSPHATASE LSF1, CHLOROPLASTIC"/>
    <property type="match status" value="1"/>
</dbReference>
<reference evidence="4 5" key="1">
    <citation type="journal article" date="2024" name="Nat. Commun.">
        <title>Phylogenomics reveals the evolutionary origins of lichenization in chlorophyte algae.</title>
        <authorList>
            <person name="Puginier C."/>
            <person name="Libourel C."/>
            <person name="Otte J."/>
            <person name="Skaloud P."/>
            <person name="Haon M."/>
            <person name="Grisel S."/>
            <person name="Petersen M."/>
            <person name="Berrin J.G."/>
            <person name="Delaux P.M."/>
            <person name="Dal Grande F."/>
            <person name="Keller J."/>
        </authorList>
    </citation>
    <scope>NUCLEOTIDE SEQUENCE [LARGE SCALE GENOMIC DNA]</scope>
    <source>
        <strain evidence="4 5">SAG 2145</strain>
    </source>
</reference>
<proteinExistence type="predicted"/>
<name>A0AAW1QAV9_9CHLO</name>